<sequence length="271" mass="30654">MNIPLSSMLLMIFSINFSGWLLLPVGSSYVCPHQCICYEHADLVDCCNGKFEHVPRGLPHGTWLLNFSSLYLQAFFSLSFLEKLDLSWNQITTLPVDFSSSLTISHNTFCFQPSSLEHLDNMEKLDLSYNQLVSVGPGVFRGLSRLRQLFLHNNRLTVVEQGSLDMLPGLEVNKVDINFVKGQCSASFRCIPAPTHLSHIISRTLENLTEYWNYSAILFRTPQLHIIQENVKTYIGDPPPTPPQKRKMCLSLGLMMLACMSSSSLITHFHV</sequence>
<dbReference type="InterPro" id="IPR050333">
    <property type="entry name" value="SLRP"/>
</dbReference>
<proteinExistence type="predicted"/>
<dbReference type="PANTHER" id="PTHR45712:SF22">
    <property type="entry name" value="INSULIN-LIKE GROWTH FACTOR-BINDING PROTEIN COMPLEX ACID LABILE SUBUNIT"/>
    <property type="match status" value="1"/>
</dbReference>
<dbReference type="Proteomes" id="UP000261500">
    <property type="component" value="Unplaced"/>
</dbReference>
<dbReference type="Pfam" id="PF13855">
    <property type="entry name" value="LRR_8"/>
    <property type="match status" value="1"/>
</dbReference>
<dbReference type="AlphaFoldDB" id="A0A3B3VCV3"/>
<dbReference type="InterPro" id="IPR003591">
    <property type="entry name" value="Leu-rich_rpt_typical-subtyp"/>
</dbReference>
<dbReference type="SUPFAM" id="SSF52058">
    <property type="entry name" value="L domain-like"/>
    <property type="match status" value="1"/>
</dbReference>
<evidence type="ECO:0000256" key="3">
    <source>
        <dbReference type="SAM" id="SignalP"/>
    </source>
</evidence>
<dbReference type="SMART" id="SM00369">
    <property type="entry name" value="LRR_TYP"/>
    <property type="match status" value="3"/>
</dbReference>
<evidence type="ECO:0000256" key="1">
    <source>
        <dbReference type="ARBA" id="ARBA00022614"/>
    </source>
</evidence>
<name>A0A3B3VCV3_9TELE</name>
<dbReference type="PROSITE" id="PS51450">
    <property type="entry name" value="LRR"/>
    <property type="match status" value="1"/>
</dbReference>
<evidence type="ECO:0000313" key="5">
    <source>
        <dbReference type="Proteomes" id="UP000261500"/>
    </source>
</evidence>
<evidence type="ECO:0000313" key="4">
    <source>
        <dbReference type="Ensembl" id="ENSPLAP00000023605.1"/>
    </source>
</evidence>
<dbReference type="GeneTree" id="ENSGT00940000155311"/>
<feature type="signal peptide" evidence="3">
    <location>
        <begin position="1"/>
        <end position="27"/>
    </location>
</feature>
<accession>A0A3B3VCV3</accession>
<reference evidence="4" key="2">
    <citation type="submission" date="2025-09" db="UniProtKB">
        <authorList>
            <consortium name="Ensembl"/>
        </authorList>
    </citation>
    <scope>IDENTIFICATION</scope>
</reference>
<keyword evidence="5" id="KW-1185">Reference proteome</keyword>
<dbReference type="Gene3D" id="3.80.10.10">
    <property type="entry name" value="Ribonuclease Inhibitor"/>
    <property type="match status" value="2"/>
</dbReference>
<dbReference type="Pfam" id="PF13516">
    <property type="entry name" value="LRR_6"/>
    <property type="match status" value="1"/>
</dbReference>
<dbReference type="GO" id="GO:0005615">
    <property type="term" value="C:extracellular space"/>
    <property type="evidence" value="ECO:0007669"/>
    <property type="project" value="TreeGrafter"/>
</dbReference>
<keyword evidence="1" id="KW-0433">Leucine-rich repeat</keyword>
<keyword evidence="3" id="KW-0732">Signal</keyword>
<dbReference type="InterPro" id="IPR032675">
    <property type="entry name" value="LRR_dom_sf"/>
</dbReference>
<keyword evidence="2" id="KW-0677">Repeat</keyword>
<dbReference type="PRINTS" id="PR00019">
    <property type="entry name" value="LEURICHRPT"/>
</dbReference>
<dbReference type="PANTHER" id="PTHR45712">
    <property type="entry name" value="AGAP008170-PA"/>
    <property type="match status" value="1"/>
</dbReference>
<organism evidence="4 5">
    <name type="scientific">Poecilia latipinna</name>
    <name type="common">sailfin molly</name>
    <dbReference type="NCBI Taxonomy" id="48699"/>
    <lineage>
        <taxon>Eukaryota</taxon>
        <taxon>Metazoa</taxon>
        <taxon>Chordata</taxon>
        <taxon>Craniata</taxon>
        <taxon>Vertebrata</taxon>
        <taxon>Euteleostomi</taxon>
        <taxon>Actinopterygii</taxon>
        <taxon>Neopterygii</taxon>
        <taxon>Teleostei</taxon>
        <taxon>Neoteleostei</taxon>
        <taxon>Acanthomorphata</taxon>
        <taxon>Ovalentaria</taxon>
        <taxon>Atherinomorphae</taxon>
        <taxon>Cyprinodontiformes</taxon>
        <taxon>Poeciliidae</taxon>
        <taxon>Poeciliinae</taxon>
        <taxon>Poecilia</taxon>
    </lineage>
</organism>
<feature type="chain" id="PRO_5017424547" evidence="3">
    <location>
        <begin position="28"/>
        <end position="271"/>
    </location>
</feature>
<dbReference type="Ensembl" id="ENSPLAT00000005523.1">
    <property type="protein sequence ID" value="ENSPLAP00000023605.1"/>
    <property type="gene ID" value="ENSPLAG00000009134.1"/>
</dbReference>
<evidence type="ECO:0000256" key="2">
    <source>
        <dbReference type="ARBA" id="ARBA00022737"/>
    </source>
</evidence>
<dbReference type="InterPro" id="IPR001611">
    <property type="entry name" value="Leu-rich_rpt"/>
</dbReference>
<protein>
    <submittedName>
        <fullName evidence="4">Si:ch211-237i5.4</fullName>
    </submittedName>
</protein>
<reference evidence="4" key="1">
    <citation type="submission" date="2025-08" db="UniProtKB">
        <authorList>
            <consortium name="Ensembl"/>
        </authorList>
    </citation>
    <scope>IDENTIFICATION</scope>
</reference>